<organism evidence="1">
    <name type="scientific">Morchella brunnea</name>
    <dbReference type="NCBI Taxonomy" id="1174671"/>
    <lineage>
        <taxon>Eukaryota</taxon>
        <taxon>Fungi</taxon>
        <taxon>Dikarya</taxon>
        <taxon>Ascomycota</taxon>
        <taxon>Pezizomycotina</taxon>
        <taxon>Pezizomycetes</taxon>
        <taxon>Pezizales</taxon>
        <taxon>Morchellaceae</taxon>
        <taxon>Morchella</taxon>
    </lineage>
</organism>
<name>A0A8K1I7V2_9PEZI</name>
<keyword evidence="1" id="KW-0378">Hydrolase</keyword>
<protein>
    <submittedName>
        <fullName evidence="1">LAGLIDADG endonuclease</fullName>
    </submittedName>
</protein>
<keyword evidence="1" id="KW-0540">Nuclease</keyword>
<dbReference type="AlphaFoldDB" id="A0A8K1I7V2"/>
<gene>
    <name evidence="1" type="primary">orf112A</name>
</gene>
<reference evidence="1" key="1">
    <citation type="submission" date="2021-01" db="EMBL/GenBank/DDBJ databases">
        <authorList>
            <person name="Sun H.-H."/>
            <person name="Zhang S."/>
            <person name="Zhang Y.-J."/>
        </authorList>
    </citation>
    <scope>NUCLEOTIDE SEQUENCE</scope>
    <source>
        <strain evidence="1">CMM1</strain>
    </source>
</reference>
<evidence type="ECO:0000313" key="1">
    <source>
        <dbReference type="EMBL" id="UBU98518.1"/>
    </source>
</evidence>
<keyword evidence="1" id="KW-0496">Mitochondrion</keyword>
<geneLocation type="mitochondrion" evidence="1"/>
<sequence length="112" mass="12743">MNKHDLAVRVSFVTTTPNKVLLEKIREFLLSHLDEYSCILGSCTKLININDKKIRGNNKPISILEIYQIDYLCNILIPYFDSEGARYARPLAEPPCGGGSAYNLELKNIWII</sequence>
<dbReference type="GeneID" id="68665178"/>
<dbReference type="InterPro" id="IPR027434">
    <property type="entry name" value="Homing_endonucl"/>
</dbReference>
<dbReference type="RefSeq" id="YP_010218655.1">
    <property type="nucleotide sequence ID" value="NC_058917.1"/>
</dbReference>
<dbReference type="Gene3D" id="3.10.28.10">
    <property type="entry name" value="Homing endonucleases"/>
    <property type="match status" value="1"/>
</dbReference>
<dbReference type="GO" id="GO:0004519">
    <property type="term" value="F:endonuclease activity"/>
    <property type="evidence" value="ECO:0007669"/>
    <property type="project" value="UniProtKB-KW"/>
</dbReference>
<dbReference type="EMBL" id="MW538937">
    <property type="protein sequence ID" value="UBU98518.1"/>
    <property type="molecule type" value="Genomic_DNA"/>
</dbReference>
<accession>A0A8K1I7V2</accession>
<proteinExistence type="predicted"/>
<keyword evidence="1" id="KW-0255">Endonuclease</keyword>